<keyword evidence="3" id="KW-0969">Cilium</keyword>
<evidence type="ECO:0000256" key="1">
    <source>
        <dbReference type="ARBA" id="ARBA00004230"/>
    </source>
</evidence>
<dbReference type="PANTHER" id="PTHR46437:SF1">
    <property type="entry name" value="MORN REPEAT-CONTAINING PROTEIN 5"/>
    <property type="match status" value="1"/>
</dbReference>
<sequence>MNDDLTYSPPKPGKMPMFGSLHVELPVESLMQSKHIYQGSIAIDTENYRADSIKLEYLANNRMGKRSSFLLTNFDEDSILPMKKLSSFTYEGATISKVDDPNNQPKTSVKTFCTGSKYIGEYNRLGMAGKGVYRYPHGVIYDGYFNRNGDFHGTGMLINPAGHRVEELWRNGKLVQGANCLTIGEYILDSWK</sequence>
<accession>A0AAR5PVK5</accession>
<comment type="subcellular location">
    <subcellularLocation>
        <location evidence="1">Cell projection</location>
        <location evidence="1">Cilium</location>
        <location evidence="1">Flagellum</location>
    </subcellularLocation>
</comment>
<keyword evidence="6" id="KW-1185">Reference proteome</keyword>
<evidence type="ECO:0000256" key="4">
    <source>
        <dbReference type="ARBA" id="ARBA00023273"/>
    </source>
</evidence>
<organism evidence="5 6">
    <name type="scientific">Dendroctonus ponderosae</name>
    <name type="common">Mountain pine beetle</name>
    <dbReference type="NCBI Taxonomy" id="77166"/>
    <lineage>
        <taxon>Eukaryota</taxon>
        <taxon>Metazoa</taxon>
        <taxon>Ecdysozoa</taxon>
        <taxon>Arthropoda</taxon>
        <taxon>Hexapoda</taxon>
        <taxon>Insecta</taxon>
        <taxon>Pterygota</taxon>
        <taxon>Neoptera</taxon>
        <taxon>Endopterygota</taxon>
        <taxon>Coleoptera</taxon>
        <taxon>Polyphaga</taxon>
        <taxon>Cucujiformia</taxon>
        <taxon>Curculionidae</taxon>
        <taxon>Scolytinae</taxon>
        <taxon>Dendroctonus</taxon>
    </lineage>
</organism>
<dbReference type="Gene3D" id="2.20.110.10">
    <property type="entry name" value="Histone H3 K4-specific methyltransferase SET7/9 N-terminal domain"/>
    <property type="match status" value="1"/>
</dbReference>
<dbReference type="SUPFAM" id="SSF82185">
    <property type="entry name" value="Histone H3 K4-specific methyltransferase SET7/9 N-terminal domain"/>
    <property type="match status" value="1"/>
</dbReference>
<proteinExistence type="predicted"/>
<keyword evidence="4" id="KW-0966">Cell projection</keyword>
<evidence type="ECO:0000313" key="6">
    <source>
        <dbReference type="Proteomes" id="UP000019118"/>
    </source>
</evidence>
<dbReference type="PANTHER" id="PTHR46437">
    <property type="entry name" value="MORN REPEAT-CONTAINING PROTEIN 5"/>
    <property type="match status" value="1"/>
</dbReference>
<keyword evidence="2" id="KW-0282">Flagellum</keyword>
<protein>
    <recommendedName>
        <fullName evidence="7">MORN repeat-containing protein 5</fullName>
    </recommendedName>
</protein>
<dbReference type="InterPro" id="IPR042814">
    <property type="entry name" value="Morn5"/>
</dbReference>
<evidence type="ECO:0000313" key="5">
    <source>
        <dbReference type="EnsemblMetazoa" id="XP_019764841.1"/>
    </source>
</evidence>
<dbReference type="Proteomes" id="UP000019118">
    <property type="component" value="Unassembled WGS sequence"/>
</dbReference>
<reference evidence="6" key="1">
    <citation type="journal article" date="2013" name="Genome Biol.">
        <title>Draft genome of the mountain pine beetle, Dendroctonus ponderosae Hopkins, a major forest pest.</title>
        <authorList>
            <person name="Keeling C.I."/>
            <person name="Yuen M.M."/>
            <person name="Liao N.Y."/>
            <person name="Docking T.R."/>
            <person name="Chan S.K."/>
            <person name="Taylor G.A."/>
            <person name="Palmquist D.L."/>
            <person name="Jackman S.D."/>
            <person name="Nguyen A."/>
            <person name="Li M."/>
            <person name="Henderson H."/>
            <person name="Janes J.K."/>
            <person name="Zhao Y."/>
            <person name="Pandoh P."/>
            <person name="Moore R."/>
            <person name="Sperling F.A."/>
            <person name="Huber D.P."/>
            <person name="Birol I."/>
            <person name="Jones S.J."/>
            <person name="Bohlmann J."/>
        </authorList>
    </citation>
    <scope>NUCLEOTIDE SEQUENCE</scope>
</reference>
<dbReference type="GO" id="GO:0031514">
    <property type="term" value="C:motile cilium"/>
    <property type="evidence" value="ECO:0007669"/>
    <property type="project" value="UniProtKB-SubCell"/>
</dbReference>
<dbReference type="EnsemblMetazoa" id="XM_019909282.1">
    <property type="protein sequence ID" value="XP_019764841.1"/>
    <property type="gene ID" value="LOC109540799"/>
</dbReference>
<dbReference type="AlphaFoldDB" id="A0AAR5PVK5"/>
<evidence type="ECO:0008006" key="7">
    <source>
        <dbReference type="Google" id="ProtNLM"/>
    </source>
</evidence>
<reference evidence="5" key="2">
    <citation type="submission" date="2024-08" db="UniProtKB">
        <authorList>
            <consortium name="EnsemblMetazoa"/>
        </authorList>
    </citation>
    <scope>IDENTIFICATION</scope>
</reference>
<evidence type="ECO:0000256" key="2">
    <source>
        <dbReference type="ARBA" id="ARBA00022846"/>
    </source>
</evidence>
<name>A0AAR5PVK5_DENPD</name>
<evidence type="ECO:0000256" key="3">
    <source>
        <dbReference type="ARBA" id="ARBA00023069"/>
    </source>
</evidence>